<dbReference type="EMBL" id="BAABME010004665">
    <property type="protein sequence ID" value="GAA0163138.1"/>
    <property type="molecule type" value="Genomic_DNA"/>
</dbReference>
<dbReference type="InterPro" id="IPR025452">
    <property type="entry name" value="DUF4218"/>
</dbReference>
<evidence type="ECO:0000313" key="2">
    <source>
        <dbReference type="EMBL" id="GAA0163138.1"/>
    </source>
</evidence>
<evidence type="ECO:0000259" key="1">
    <source>
        <dbReference type="Pfam" id="PF13960"/>
    </source>
</evidence>
<name>A0AAV3QJ08_LITER</name>
<protein>
    <recommendedName>
        <fullName evidence="1">DUF4218 domain-containing protein</fullName>
    </recommendedName>
</protein>
<gene>
    <name evidence="2" type="ORF">LIER_19083</name>
</gene>
<proteinExistence type="predicted"/>
<keyword evidence="3" id="KW-1185">Reference proteome</keyword>
<accession>A0AAV3QJ08</accession>
<feature type="domain" description="DUF4218" evidence="1">
    <location>
        <begin position="210"/>
        <end position="272"/>
    </location>
</feature>
<evidence type="ECO:0000313" key="3">
    <source>
        <dbReference type="Proteomes" id="UP001454036"/>
    </source>
</evidence>
<dbReference type="AlphaFoldDB" id="A0AAV3QJ08"/>
<dbReference type="PANTHER" id="PTHR48258:SF3">
    <property type="entry name" value="FK506-BINDING PROTEIN 4-LIKE ISOFORM X1"/>
    <property type="match status" value="1"/>
</dbReference>
<reference evidence="2 3" key="1">
    <citation type="submission" date="2024-01" db="EMBL/GenBank/DDBJ databases">
        <title>The complete chloroplast genome sequence of Lithospermum erythrorhizon: insights into the phylogenetic relationship among Boraginaceae species and the maternal lineages of purple gromwells.</title>
        <authorList>
            <person name="Okada T."/>
            <person name="Watanabe K."/>
        </authorList>
    </citation>
    <scope>NUCLEOTIDE SEQUENCE [LARGE SCALE GENOMIC DNA]</scope>
</reference>
<dbReference type="PANTHER" id="PTHR48258">
    <property type="entry name" value="DUF4218 DOMAIN-CONTAINING PROTEIN-RELATED"/>
    <property type="match status" value="1"/>
</dbReference>
<organism evidence="2 3">
    <name type="scientific">Lithospermum erythrorhizon</name>
    <name type="common">Purple gromwell</name>
    <name type="synonym">Lithospermum officinale var. erythrorhizon</name>
    <dbReference type="NCBI Taxonomy" id="34254"/>
    <lineage>
        <taxon>Eukaryota</taxon>
        <taxon>Viridiplantae</taxon>
        <taxon>Streptophyta</taxon>
        <taxon>Embryophyta</taxon>
        <taxon>Tracheophyta</taxon>
        <taxon>Spermatophyta</taxon>
        <taxon>Magnoliopsida</taxon>
        <taxon>eudicotyledons</taxon>
        <taxon>Gunneridae</taxon>
        <taxon>Pentapetalae</taxon>
        <taxon>asterids</taxon>
        <taxon>lamiids</taxon>
        <taxon>Boraginales</taxon>
        <taxon>Boraginaceae</taxon>
        <taxon>Boraginoideae</taxon>
        <taxon>Lithospermeae</taxon>
        <taxon>Lithospermum</taxon>
    </lineage>
</organism>
<dbReference type="Pfam" id="PF13960">
    <property type="entry name" value="DUF4218"/>
    <property type="match status" value="1"/>
</dbReference>
<sequence length="272" mass="31794">MDWPHKPLQVFATRFVLTHMLTEKLPSGLPILELPQDTDEHKTHGYGQTHNWTKKSIFWELPYCPKLKTRHNIDIMHNEKNNGENYFFTTMDVKGKTKDTESSRKDLEAHTYRTSFFMTTKNGKSVKPKASYTLTKKQQLVVHTWLSKLKTPDGFSSNYARCSSSAKFTGLKSHDMHIIVQKLIPVAFRNLLPKPIWEILTKLCHFFRNISSSTLQVDHIRTLGHDIIETFCKLENIYPPSMFDVMEHLPVHMSYKTLMGGPVQYQWMYPFE</sequence>
<comment type="caution">
    <text evidence="2">The sequence shown here is derived from an EMBL/GenBank/DDBJ whole genome shotgun (WGS) entry which is preliminary data.</text>
</comment>
<dbReference type="Proteomes" id="UP001454036">
    <property type="component" value="Unassembled WGS sequence"/>
</dbReference>